<proteinExistence type="predicted"/>
<protein>
    <submittedName>
        <fullName evidence="1">Uncharacterized protein</fullName>
    </submittedName>
</protein>
<gene>
    <name evidence="1" type="ORF">LCGC14_1882390</name>
</gene>
<comment type="caution">
    <text evidence="1">The sequence shown here is derived from an EMBL/GenBank/DDBJ whole genome shotgun (WGS) entry which is preliminary data.</text>
</comment>
<dbReference type="Pfam" id="PF03683">
    <property type="entry name" value="UPF0175"/>
    <property type="match status" value="1"/>
</dbReference>
<dbReference type="AlphaFoldDB" id="A0A0F9GQ61"/>
<evidence type="ECO:0000313" key="1">
    <source>
        <dbReference type="EMBL" id="KKL92666.1"/>
    </source>
</evidence>
<dbReference type="InterPro" id="IPR005368">
    <property type="entry name" value="UPF0175"/>
</dbReference>
<dbReference type="EMBL" id="LAZR01019402">
    <property type="protein sequence ID" value="KKL92666.1"/>
    <property type="molecule type" value="Genomic_DNA"/>
</dbReference>
<feature type="non-terminal residue" evidence="1">
    <location>
        <position position="1"/>
    </location>
</feature>
<organism evidence="1">
    <name type="scientific">marine sediment metagenome</name>
    <dbReference type="NCBI Taxonomy" id="412755"/>
    <lineage>
        <taxon>unclassified sequences</taxon>
        <taxon>metagenomes</taxon>
        <taxon>ecological metagenomes</taxon>
    </lineage>
</organism>
<name>A0A0F9GQ61_9ZZZZ</name>
<sequence length="43" mass="5168">KARALAGLSKIEFYHLLNKENMCITYDEEYLKEDLEQIKHLKK</sequence>
<reference evidence="1" key="1">
    <citation type="journal article" date="2015" name="Nature">
        <title>Complex archaea that bridge the gap between prokaryotes and eukaryotes.</title>
        <authorList>
            <person name="Spang A."/>
            <person name="Saw J.H."/>
            <person name="Jorgensen S.L."/>
            <person name="Zaremba-Niedzwiedzka K."/>
            <person name="Martijn J."/>
            <person name="Lind A.E."/>
            <person name="van Eijk R."/>
            <person name="Schleper C."/>
            <person name="Guy L."/>
            <person name="Ettema T.J."/>
        </authorList>
    </citation>
    <scope>NUCLEOTIDE SEQUENCE</scope>
</reference>
<accession>A0A0F9GQ61</accession>